<dbReference type="Proteomes" id="UP001266305">
    <property type="component" value="Unassembled WGS sequence"/>
</dbReference>
<feature type="compositionally biased region" description="Basic and acidic residues" evidence="1">
    <location>
        <begin position="143"/>
        <end position="152"/>
    </location>
</feature>
<dbReference type="EMBL" id="JASSZA010000016">
    <property type="protein sequence ID" value="KAK2091312.1"/>
    <property type="molecule type" value="Genomic_DNA"/>
</dbReference>
<feature type="region of interest" description="Disordered" evidence="1">
    <location>
        <begin position="142"/>
        <end position="167"/>
    </location>
</feature>
<feature type="compositionally biased region" description="Gly residues" evidence="1">
    <location>
        <begin position="40"/>
        <end position="56"/>
    </location>
</feature>
<gene>
    <name evidence="2" type="ORF">P7K49_030596</name>
</gene>
<organism evidence="2 3">
    <name type="scientific">Saguinus oedipus</name>
    <name type="common">Cotton-top tamarin</name>
    <name type="synonym">Oedipomidas oedipus</name>
    <dbReference type="NCBI Taxonomy" id="9490"/>
    <lineage>
        <taxon>Eukaryota</taxon>
        <taxon>Metazoa</taxon>
        <taxon>Chordata</taxon>
        <taxon>Craniata</taxon>
        <taxon>Vertebrata</taxon>
        <taxon>Euteleostomi</taxon>
        <taxon>Mammalia</taxon>
        <taxon>Eutheria</taxon>
        <taxon>Euarchontoglires</taxon>
        <taxon>Primates</taxon>
        <taxon>Haplorrhini</taxon>
        <taxon>Platyrrhini</taxon>
        <taxon>Cebidae</taxon>
        <taxon>Callitrichinae</taxon>
        <taxon>Saguinus</taxon>
    </lineage>
</organism>
<evidence type="ECO:0000313" key="2">
    <source>
        <dbReference type="EMBL" id="KAK2091312.1"/>
    </source>
</evidence>
<sequence length="167" mass="17529">MATALETEASPPTDSSWESGGRGDDEMKQALPELESSPQNGGGGGLSIAETGGGAGPEETAGAEAAQSLSHEQPQESSEAGTAALPRGPEEPERPRRPPLPSLPRLPSCRVWCKRKRRNHAFLLPLPVEVGSSSGLKLVRKAALPERKDGSRRPSLPIPEGREAVVS</sequence>
<feature type="compositionally biased region" description="Polar residues" evidence="1">
    <location>
        <begin position="67"/>
        <end position="80"/>
    </location>
</feature>
<accession>A0ABQ9U4N3</accession>
<feature type="compositionally biased region" description="Low complexity" evidence="1">
    <location>
        <begin position="57"/>
        <end position="66"/>
    </location>
</feature>
<protein>
    <submittedName>
        <fullName evidence="2">Uncharacterized protein</fullName>
    </submittedName>
</protein>
<keyword evidence="3" id="KW-1185">Reference proteome</keyword>
<comment type="caution">
    <text evidence="2">The sequence shown here is derived from an EMBL/GenBank/DDBJ whole genome shotgun (WGS) entry which is preliminary data.</text>
</comment>
<feature type="region of interest" description="Disordered" evidence="1">
    <location>
        <begin position="1"/>
        <end position="107"/>
    </location>
</feature>
<name>A0ABQ9U4N3_SAGOE</name>
<evidence type="ECO:0000256" key="1">
    <source>
        <dbReference type="SAM" id="MobiDB-lite"/>
    </source>
</evidence>
<proteinExistence type="predicted"/>
<reference evidence="2 3" key="1">
    <citation type="submission" date="2023-05" db="EMBL/GenBank/DDBJ databases">
        <title>B98-5 Cell Line De Novo Hybrid Assembly: An Optical Mapping Approach.</title>
        <authorList>
            <person name="Kananen K."/>
            <person name="Auerbach J.A."/>
            <person name="Kautto E."/>
            <person name="Blachly J.S."/>
        </authorList>
    </citation>
    <scope>NUCLEOTIDE SEQUENCE [LARGE SCALE GENOMIC DNA]</scope>
    <source>
        <strain evidence="2">B95-8</strain>
        <tissue evidence="2">Cell line</tissue>
    </source>
</reference>
<evidence type="ECO:0000313" key="3">
    <source>
        <dbReference type="Proteomes" id="UP001266305"/>
    </source>
</evidence>